<reference evidence="5 6" key="1">
    <citation type="submission" date="2019-06" db="EMBL/GenBank/DDBJ databases">
        <authorList>
            <person name="Livingstone P."/>
            <person name="Whitworth D."/>
        </authorList>
    </citation>
    <scope>NUCLEOTIDE SEQUENCE [LARGE SCALE GENOMIC DNA]</scope>
    <source>
        <strain evidence="5 6">AM401</strain>
    </source>
</reference>
<dbReference type="SMART" id="SM00824">
    <property type="entry name" value="PKS_TE"/>
    <property type="match status" value="1"/>
</dbReference>
<dbReference type="Gene3D" id="1.10.1200.10">
    <property type="entry name" value="ACP-like"/>
    <property type="match status" value="1"/>
</dbReference>
<feature type="domain" description="Carrier" evidence="4">
    <location>
        <begin position="1013"/>
        <end position="1088"/>
    </location>
</feature>
<evidence type="ECO:0000256" key="1">
    <source>
        <dbReference type="ARBA" id="ARBA00001957"/>
    </source>
</evidence>
<protein>
    <submittedName>
        <fullName evidence="5">Amino acid adenylation domain-containing protein</fullName>
    </submittedName>
</protein>
<evidence type="ECO:0000259" key="4">
    <source>
        <dbReference type="PROSITE" id="PS50075"/>
    </source>
</evidence>
<dbReference type="Gene3D" id="3.30.300.30">
    <property type="match status" value="1"/>
</dbReference>
<gene>
    <name evidence="5" type="ORF">FJV41_12620</name>
</gene>
<dbReference type="FunFam" id="1.10.1200.10:FF:000016">
    <property type="entry name" value="Non-ribosomal peptide synthase"/>
    <property type="match status" value="1"/>
</dbReference>
<keyword evidence="3" id="KW-0597">Phosphoprotein</keyword>
<dbReference type="Pfam" id="PF00501">
    <property type="entry name" value="AMP-binding"/>
    <property type="match status" value="1"/>
</dbReference>
<dbReference type="FunFam" id="3.30.559.10:FF:000012">
    <property type="entry name" value="Non-ribosomal peptide synthetase"/>
    <property type="match status" value="1"/>
</dbReference>
<dbReference type="InterPro" id="IPR020806">
    <property type="entry name" value="PKS_PP-bd"/>
</dbReference>
<dbReference type="SUPFAM" id="SSF52777">
    <property type="entry name" value="CoA-dependent acyltransferases"/>
    <property type="match status" value="2"/>
</dbReference>
<dbReference type="InterPro" id="IPR001242">
    <property type="entry name" value="Condensation_dom"/>
</dbReference>
<dbReference type="Pfam" id="PF00550">
    <property type="entry name" value="PP-binding"/>
    <property type="match status" value="1"/>
</dbReference>
<keyword evidence="6" id="KW-1185">Reference proteome</keyword>
<sequence length="1358" mass="149055">MASYADKTDLSWNNSRCGGSAMSAPEVKREVTKVRGLPPLVPVPRDSPPPLSFAQQRLWFLAQVDAGGYSYNVPFFARLKGRLDVVALERALTALVMRHEVLRTTFGEEAGRPVQRIAPEVAVTVLVEPVAGEDEVLRHAEAEARRPFDLSAGPMLRARLLRVSEDEHVLMLMLHHVSCDGWSMGVMERELRELYGAFTEGRAPTLPVLAVQYADYALWQREWLKGEVLESQLAWWKALLSGASPALELPVDRPRPPVQTFQGATVVMPLSPSLSQAVKTRGRAEGVTPFMLLLAGFQVLLSRYSGQRDVVVGMPISGRNRRELESLIGFFVNTLAPRLDVDGEESFRAMLGRVRRMCLGAYANQDVPFETVVEAMRPVRDLSRSPLFQVMFVIEGPRALPSLPGLTASQVVFDSGMAKFDLTFFLRESAEGWVGIWEYNKALFDEATLRRMAGHYVTLMEGLLADPGRRVGDVSLLDDAERRALLREWSGRADSSAVPGLMHAWVEAQMMRSPDAVAVTDGQSSLTYASLERRANQLAHHLLALGVRPGGTVGLCLERASLEMPVAVLATLKAGAAFLPLDPSYPSQRLEQMLEDTGAPVVLVHRALERALPERTGTRRVRLEEEAGRIEARPVHAPAVPLSPETPCYFVYTSGSTGRPKGILMSHRAVGNMLRWLLARTVDAGATTLQFASLNFDVSFQELFGTWCLGGTVLLVGEEERRDPVALLRRMVTHGVGRLYLPFVALQALCEVAQHEAVLPPLREVVTAGEQLQVTPALVSFFERLPGCVLENQYGPSEAHVVTAWRAHGPPATWPALPPVGVPISNVKVYVLDERGAPSPVGVVGEVYVGGASLAHGYWERAELTADRFIPDAVSDEPGARLYRTGDKARWLGDGNLEFLGRVDGQVKVRGFRVELGEVEVALKALPGVKDAVVVVRQEEGGEKRLVGYVVHAEPWDAEALRSRLEQRLPEYLVPSVLVRLEALPLAPTGKVDRKALPAPGRHQLASRRAHEGPRDELERMLVRVWEEVLGVSPVGVTEDFFALGGHSLMAIRLLARIRGAVGRILPVATLFHRATVEHVASVLRRESAMSAWSPLVRLQEGQGQRPFFCVHAVGGTVLSYAELAKSLGPEQPFFGLQSRGLEGDVPPCELIPEMASLYLSAMRTVQPRGPYRLGGWSMGASIAWEMAHQLQQQGERIEVLALIDGFVRPFDGEGAAPGRDEARRFGAMFYTDLMRAAGNAVAMTDEELVREDPETLMRTLAAANPSGVQSLEALRRVFEVNLLAAWSYVPAPYSGPVLSIEATGTTRVHGWEQVATGELTVHAIPGDHYSILRGPDVTRLASLLREHLGRARDLTTR</sequence>
<dbReference type="InterPro" id="IPR006162">
    <property type="entry name" value="Ppantetheine_attach_site"/>
</dbReference>
<dbReference type="Gene3D" id="3.30.559.10">
    <property type="entry name" value="Chloramphenicol acetyltransferase-like domain"/>
    <property type="match status" value="1"/>
</dbReference>
<dbReference type="Pfam" id="PF00975">
    <property type="entry name" value="Thioesterase"/>
    <property type="match status" value="1"/>
</dbReference>
<dbReference type="GO" id="GO:0047527">
    <property type="term" value="F:2,3-dihydroxybenzoate-serine ligase activity"/>
    <property type="evidence" value="ECO:0007669"/>
    <property type="project" value="TreeGrafter"/>
</dbReference>
<dbReference type="PROSITE" id="PS00455">
    <property type="entry name" value="AMP_BINDING"/>
    <property type="match status" value="1"/>
</dbReference>
<dbReference type="SUPFAM" id="SSF47336">
    <property type="entry name" value="ACP-like"/>
    <property type="match status" value="1"/>
</dbReference>
<proteinExistence type="predicted"/>
<dbReference type="SUPFAM" id="SSF56801">
    <property type="entry name" value="Acetyl-CoA synthetase-like"/>
    <property type="match status" value="1"/>
</dbReference>
<dbReference type="Gene3D" id="2.30.38.10">
    <property type="entry name" value="Luciferase, Domain 3"/>
    <property type="match status" value="1"/>
</dbReference>
<dbReference type="FunFam" id="3.30.300.30:FF:000010">
    <property type="entry name" value="Enterobactin synthetase component F"/>
    <property type="match status" value="1"/>
</dbReference>
<dbReference type="GO" id="GO:0031177">
    <property type="term" value="F:phosphopantetheine binding"/>
    <property type="evidence" value="ECO:0007669"/>
    <property type="project" value="InterPro"/>
</dbReference>
<name>A0A540X303_9BACT</name>
<comment type="cofactor">
    <cofactor evidence="1">
        <name>pantetheine 4'-phosphate</name>
        <dbReference type="ChEBI" id="CHEBI:47942"/>
    </cofactor>
</comment>
<dbReference type="Pfam" id="PF00668">
    <property type="entry name" value="Condensation"/>
    <property type="match status" value="1"/>
</dbReference>
<dbReference type="CDD" id="cd19531">
    <property type="entry name" value="LCL_NRPS-like"/>
    <property type="match status" value="1"/>
</dbReference>
<dbReference type="InterPro" id="IPR020845">
    <property type="entry name" value="AMP-binding_CS"/>
</dbReference>
<dbReference type="PANTHER" id="PTHR45527">
    <property type="entry name" value="NONRIBOSOMAL PEPTIDE SYNTHETASE"/>
    <property type="match status" value="1"/>
</dbReference>
<dbReference type="EMBL" id="VIFM01000039">
    <property type="protein sequence ID" value="TQF15629.1"/>
    <property type="molecule type" value="Genomic_DNA"/>
</dbReference>
<dbReference type="InterPro" id="IPR029058">
    <property type="entry name" value="AB_hydrolase_fold"/>
</dbReference>
<dbReference type="PROSITE" id="PS50075">
    <property type="entry name" value="CARRIER"/>
    <property type="match status" value="1"/>
</dbReference>
<organism evidence="5 6">
    <name type="scientific">Myxococcus llanfairpwllgwyngyllgogerychwyrndrobwllllantysiliogogogochensis</name>
    <dbReference type="NCBI Taxonomy" id="2590453"/>
    <lineage>
        <taxon>Bacteria</taxon>
        <taxon>Pseudomonadati</taxon>
        <taxon>Myxococcota</taxon>
        <taxon>Myxococcia</taxon>
        <taxon>Myxococcales</taxon>
        <taxon>Cystobacterineae</taxon>
        <taxon>Myxococcaceae</taxon>
        <taxon>Myxococcus</taxon>
    </lineage>
</organism>
<dbReference type="GO" id="GO:0009366">
    <property type="term" value="C:enterobactin synthetase complex"/>
    <property type="evidence" value="ECO:0007669"/>
    <property type="project" value="TreeGrafter"/>
</dbReference>
<dbReference type="SMART" id="SM00823">
    <property type="entry name" value="PKS_PP"/>
    <property type="match status" value="1"/>
</dbReference>
<dbReference type="NCBIfam" id="TIGR01733">
    <property type="entry name" value="AA-adenyl-dom"/>
    <property type="match status" value="1"/>
</dbReference>
<dbReference type="InterPro" id="IPR020802">
    <property type="entry name" value="TesA-like"/>
</dbReference>
<dbReference type="Gene3D" id="3.30.559.30">
    <property type="entry name" value="Nonribosomal peptide synthetase, condensation domain"/>
    <property type="match status" value="1"/>
</dbReference>
<comment type="caution">
    <text evidence="5">The sequence shown here is derived from an EMBL/GenBank/DDBJ whole genome shotgun (WGS) entry which is preliminary data.</text>
</comment>
<accession>A0A540X303</accession>
<dbReference type="InterPro" id="IPR036736">
    <property type="entry name" value="ACP-like_sf"/>
</dbReference>
<dbReference type="GO" id="GO:0009239">
    <property type="term" value="P:enterobactin biosynthetic process"/>
    <property type="evidence" value="ECO:0007669"/>
    <property type="project" value="TreeGrafter"/>
</dbReference>
<dbReference type="InterPro" id="IPR010071">
    <property type="entry name" value="AA_adenyl_dom"/>
</dbReference>
<dbReference type="Proteomes" id="UP000315369">
    <property type="component" value="Unassembled WGS sequence"/>
</dbReference>
<dbReference type="SUPFAM" id="SSF53474">
    <property type="entry name" value="alpha/beta-Hydrolases"/>
    <property type="match status" value="1"/>
</dbReference>
<dbReference type="OrthoDB" id="9757540at2"/>
<evidence type="ECO:0000313" key="5">
    <source>
        <dbReference type="EMBL" id="TQF15629.1"/>
    </source>
</evidence>
<dbReference type="GO" id="GO:0005829">
    <property type="term" value="C:cytosol"/>
    <property type="evidence" value="ECO:0007669"/>
    <property type="project" value="TreeGrafter"/>
</dbReference>
<evidence type="ECO:0000256" key="2">
    <source>
        <dbReference type="ARBA" id="ARBA00022450"/>
    </source>
</evidence>
<dbReference type="InterPro" id="IPR025110">
    <property type="entry name" value="AMP-bd_C"/>
</dbReference>
<dbReference type="FunFam" id="2.30.38.10:FF:000001">
    <property type="entry name" value="Non-ribosomal peptide synthetase PvdI"/>
    <property type="match status" value="1"/>
</dbReference>
<evidence type="ECO:0000256" key="3">
    <source>
        <dbReference type="ARBA" id="ARBA00022553"/>
    </source>
</evidence>
<dbReference type="Pfam" id="PF13193">
    <property type="entry name" value="AMP-binding_C"/>
    <property type="match status" value="1"/>
</dbReference>
<dbReference type="InterPro" id="IPR023213">
    <property type="entry name" value="CAT-like_dom_sf"/>
</dbReference>
<dbReference type="Gene3D" id="3.40.50.980">
    <property type="match status" value="2"/>
</dbReference>
<dbReference type="Gene3D" id="3.40.50.1820">
    <property type="entry name" value="alpha/beta hydrolase"/>
    <property type="match status" value="1"/>
</dbReference>
<dbReference type="PANTHER" id="PTHR45527:SF1">
    <property type="entry name" value="FATTY ACID SYNTHASE"/>
    <property type="match status" value="1"/>
</dbReference>
<dbReference type="FunFam" id="3.40.50.980:FF:000001">
    <property type="entry name" value="Non-ribosomal peptide synthetase"/>
    <property type="match status" value="1"/>
</dbReference>
<keyword evidence="2" id="KW-0596">Phosphopantetheine</keyword>
<dbReference type="InterPro" id="IPR045851">
    <property type="entry name" value="AMP-bd_C_sf"/>
</dbReference>
<dbReference type="GO" id="GO:0072330">
    <property type="term" value="P:monocarboxylic acid biosynthetic process"/>
    <property type="evidence" value="ECO:0007669"/>
    <property type="project" value="UniProtKB-ARBA"/>
</dbReference>
<dbReference type="InterPro" id="IPR000873">
    <property type="entry name" value="AMP-dep_synth/lig_dom"/>
</dbReference>
<evidence type="ECO:0000313" key="6">
    <source>
        <dbReference type="Proteomes" id="UP000315369"/>
    </source>
</evidence>
<dbReference type="InterPro" id="IPR009081">
    <property type="entry name" value="PP-bd_ACP"/>
</dbReference>
<dbReference type="GO" id="GO:0043041">
    <property type="term" value="P:amino acid activation for nonribosomal peptide biosynthetic process"/>
    <property type="evidence" value="ECO:0007669"/>
    <property type="project" value="TreeGrafter"/>
</dbReference>
<dbReference type="PROSITE" id="PS00012">
    <property type="entry name" value="PHOSPHOPANTETHEINE"/>
    <property type="match status" value="1"/>
</dbReference>
<dbReference type="InterPro" id="IPR001031">
    <property type="entry name" value="Thioesterase"/>
</dbReference>